<evidence type="ECO:0000256" key="3">
    <source>
        <dbReference type="ARBA" id="ARBA00022833"/>
    </source>
</evidence>
<dbReference type="HOGENOM" id="CLU_095045_0_0_1"/>
<keyword evidence="4" id="KW-0456">Lyase</keyword>
<dbReference type="EMBL" id="CDHN01000001">
    <property type="protein sequence ID" value="CEJ81210.1"/>
    <property type="molecule type" value="Genomic_DNA"/>
</dbReference>
<dbReference type="Pfam" id="PF04828">
    <property type="entry name" value="GFA"/>
    <property type="match status" value="1"/>
</dbReference>
<dbReference type="OrthoDB" id="6329284at2759"/>
<dbReference type="SUPFAM" id="SSF51316">
    <property type="entry name" value="Mss4-like"/>
    <property type="match status" value="1"/>
</dbReference>
<proteinExistence type="inferred from homology"/>
<feature type="domain" description="CENP-V/GFA" evidence="5">
    <location>
        <begin position="7"/>
        <end position="126"/>
    </location>
</feature>
<keyword evidence="3" id="KW-0862">Zinc</keyword>
<dbReference type="PANTHER" id="PTHR33337:SF40">
    <property type="entry name" value="CENP-V_GFA DOMAIN-CONTAINING PROTEIN-RELATED"/>
    <property type="match status" value="1"/>
</dbReference>
<dbReference type="AlphaFoldDB" id="A0A0A1T573"/>
<dbReference type="GO" id="GO:0046872">
    <property type="term" value="F:metal ion binding"/>
    <property type="evidence" value="ECO:0007669"/>
    <property type="project" value="UniProtKB-KW"/>
</dbReference>
<dbReference type="PROSITE" id="PS51891">
    <property type="entry name" value="CENP_V_GFA"/>
    <property type="match status" value="1"/>
</dbReference>
<evidence type="ECO:0000256" key="4">
    <source>
        <dbReference type="ARBA" id="ARBA00023239"/>
    </source>
</evidence>
<comment type="similarity">
    <text evidence="1">Belongs to the Gfa family.</text>
</comment>
<evidence type="ECO:0000256" key="2">
    <source>
        <dbReference type="ARBA" id="ARBA00022723"/>
    </source>
</evidence>
<dbReference type="GO" id="GO:0016846">
    <property type="term" value="F:carbon-sulfur lyase activity"/>
    <property type="evidence" value="ECO:0007669"/>
    <property type="project" value="InterPro"/>
</dbReference>
<reference evidence="6 7" key="1">
    <citation type="journal article" date="2015" name="Genome Announc.">
        <title>Draft Genome Sequence and Gene Annotation of the Entomopathogenic Fungus Verticillium hemipterigenum.</title>
        <authorList>
            <person name="Horn F."/>
            <person name="Habel A."/>
            <person name="Scharf D.H."/>
            <person name="Dworschak J."/>
            <person name="Brakhage A.A."/>
            <person name="Guthke R."/>
            <person name="Hertweck C."/>
            <person name="Linde J."/>
        </authorList>
    </citation>
    <scope>NUCLEOTIDE SEQUENCE [LARGE SCALE GENOMIC DNA]</scope>
</reference>
<evidence type="ECO:0000313" key="7">
    <source>
        <dbReference type="Proteomes" id="UP000039046"/>
    </source>
</evidence>
<dbReference type="PANTHER" id="PTHR33337">
    <property type="entry name" value="GFA DOMAIN-CONTAINING PROTEIN"/>
    <property type="match status" value="1"/>
</dbReference>
<evidence type="ECO:0000259" key="5">
    <source>
        <dbReference type="PROSITE" id="PS51891"/>
    </source>
</evidence>
<dbReference type="Gene3D" id="3.90.1590.10">
    <property type="entry name" value="glutathione-dependent formaldehyde- activating enzyme (gfa)"/>
    <property type="match status" value="1"/>
</dbReference>
<accession>A0A0A1T573</accession>
<evidence type="ECO:0000313" key="6">
    <source>
        <dbReference type="EMBL" id="CEJ81210.1"/>
    </source>
</evidence>
<dbReference type="InterPro" id="IPR006913">
    <property type="entry name" value="CENP-V/GFA"/>
</dbReference>
<sequence length="148" mass="16668">MSKPTEITGGCLCESVRYTIKFPANHDWDDCVGTCQCTYCRKVTGALFFRFYSIPKECVEFTASSTLQNYEATPGKRRGFCTKCGSYLYYSGITSKNHSLAVGCFDEQYLKEFGPLLTKEGAVLYCKNEIPGVTDHLRGDRFETVPEE</sequence>
<dbReference type="InterPro" id="IPR011057">
    <property type="entry name" value="Mss4-like_sf"/>
</dbReference>
<gene>
    <name evidence="6" type="ORF">VHEMI01352</name>
</gene>
<dbReference type="Proteomes" id="UP000039046">
    <property type="component" value="Unassembled WGS sequence"/>
</dbReference>
<organism evidence="6 7">
    <name type="scientific">[Torrubiella] hemipterigena</name>
    <dbReference type="NCBI Taxonomy" id="1531966"/>
    <lineage>
        <taxon>Eukaryota</taxon>
        <taxon>Fungi</taxon>
        <taxon>Dikarya</taxon>
        <taxon>Ascomycota</taxon>
        <taxon>Pezizomycotina</taxon>
        <taxon>Sordariomycetes</taxon>
        <taxon>Hypocreomycetidae</taxon>
        <taxon>Hypocreales</taxon>
        <taxon>Clavicipitaceae</taxon>
        <taxon>Clavicipitaceae incertae sedis</taxon>
        <taxon>'Torrubiella' clade</taxon>
    </lineage>
</organism>
<protein>
    <recommendedName>
        <fullName evidence="5">CENP-V/GFA domain-containing protein</fullName>
    </recommendedName>
</protein>
<dbReference type="STRING" id="1531966.A0A0A1T573"/>
<name>A0A0A1T573_9HYPO</name>
<keyword evidence="2" id="KW-0479">Metal-binding</keyword>
<evidence type="ECO:0000256" key="1">
    <source>
        <dbReference type="ARBA" id="ARBA00005495"/>
    </source>
</evidence>
<keyword evidence="7" id="KW-1185">Reference proteome</keyword>